<protein>
    <submittedName>
        <fullName evidence="2">DUF1868 domain-containing protein</fullName>
    </submittedName>
</protein>
<evidence type="ECO:0000313" key="2">
    <source>
        <dbReference type="EMBL" id="QBK32170.1"/>
    </source>
</evidence>
<dbReference type="Pfam" id="PF08975">
    <property type="entry name" value="2H-phosphodiest"/>
    <property type="match status" value="1"/>
</dbReference>
<accession>A0A4P6V6S3</accession>
<dbReference type="Proteomes" id="UP000293719">
    <property type="component" value="Chromosome"/>
</dbReference>
<name>A0A4P6V6S3_9HYPH</name>
<organism evidence="2 3">
    <name type="scientific">Roseitalea porphyridii</name>
    <dbReference type="NCBI Taxonomy" id="1852022"/>
    <lineage>
        <taxon>Bacteria</taxon>
        <taxon>Pseudomonadati</taxon>
        <taxon>Pseudomonadota</taxon>
        <taxon>Alphaproteobacteria</taxon>
        <taxon>Hyphomicrobiales</taxon>
        <taxon>Ahrensiaceae</taxon>
        <taxon>Roseitalea</taxon>
    </lineage>
</organism>
<dbReference type="AlphaFoldDB" id="A0A4P6V6S3"/>
<gene>
    <name evidence="2" type="ORF">E0E05_17230</name>
</gene>
<dbReference type="EMBL" id="CP036532">
    <property type="protein sequence ID" value="QBK32170.1"/>
    <property type="molecule type" value="Genomic_DNA"/>
</dbReference>
<proteinExistence type="predicted"/>
<feature type="domain" description="DUF1868" evidence="1">
    <location>
        <begin position="21"/>
        <end position="129"/>
    </location>
</feature>
<evidence type="ECO:0000259" key="1">
    <source>
        <dbReference type="Pfam" id="PF08975"/>
    </source>
</evidence>
<sequence length="232" mass="25084">MSLAEALATANGAPPRFVDIRFDAAKRPVRCSGNTVVCHRRDAAGRAAIADLVAKIAEGPAGDCHAFTPERSWHMTVYDGLLHDRRAPGFWPADLPVDASDDQADAFVLSRLADLPALDEPVTMHATGLFGWEHHALGLALAAGSARQEQALRRFRAACAERLGMADRPGHDDYRFHLTLGYLIAWPDPATARAADGAMDALAPRLGDLVPPFELGPPELCLFDNMTLFRPV</sequence>
<dbReference type="InterPro" id="IPR015069">
    <property type="entry name" value="2H-PEstase_DUF1868"/>
</dbReference>
<dbReference type="OrthoDB" id="151828at2"/>
<dbReference type="InterPro" id="IPR009097">
    <property type="entry name" value="Cyclic_Pdiesterase"/>
</dbReference>
<dbReference type="GeneID" id="90769048"/>
<evidence type="ECO:0000313" key="3">
    <source>
        <dbReference type="Proteomes" id="UP000293719"/>
    </source>
</evidence>
<dbReference type="RefSeq" id="WP_131617812.1">
    <property type="nucleotide sequence ID" value="NZ_CP036532.1"/>
</dbReference>
<keyword evidence="3" id="KW-1185">Reference proteome</keyword>
<reference evidence="2 3" key="1">
    <citation type="journal article" date="2017" name="Int. J. Syst. Evol. Microbiol.">
        <title>Roseitalea porphyridii gen. nov., sp. nov., isolated from a red alga, and reclassification of Hoeflea suaedae Chung et al. 2013 as Pseudohoeflea suaedae gen. nov., comb. nov.</title>
        <authorList>
            <person name="Hyeon J.W."/>
            <person name="Jeong S.E."/>
            <person name="Baek K."/>
            <person name="Jeon C.O."/>
        </authorList>
    </citation>
    <scope>NUCLEOTIDE SEQUENCE [LARGE SCALE GENOMIC DNA]</scope>
    <source>
        <strain evidence="2 3">MA7-20</strain>
    </source>
</reference>
<dbReference type="Gene3D" id="3.90.1140.10">
    <property type="entry name" value="Cyclic phosphodiesterase"/>
    <property type="match status" value="1"/>
</dbReference>
<dbReference type="SUPFAM" id="SSF55144">
    <property type="entry name" value="LigT-like"/>
    <property type="match status" value="1"/>
</dbReference>
<dbReference type="KEGG" id="rpod:E0E05_17230"/>